<keyword evidence="2" id="KW-1185">Reference proteome</keyword>
<proteinExistence type="predicted"/>
<evidence type="ECO:0000313" key="1">
    <source>
        <dbReference type="EMBL" id="MFC7419351.1"/>
    </source>
</evidence>
<name>A0ABW2QUE3_9NEIS</name>
<gene>
    <name evidence="1" type="ORF">ACFQNF_05610</name>
</gene>
<dbReference type="Proteomes" id="UP001596473">
    <property type="component" value="Unassembled WGS sequence"/>
</dbReference>
<accession>A0ABW2QUE3</accession>
<reference evidence="2" key="1">
    <citation type="journal article" date="2019" name="Int. J. Syst. Evol. Microbiol.">
        <title>The Global Catalogue of Microorganisms (GCM) 10K type strain sequencing project: providing services to taxonomists for standard genome sequencing and annotation.</title>
        <authorList>
            <consortium name="The Broad Institute Genomics Platform"/>
            <consortium name="The Broad Institute Genome Sequencing Center for Infectious Disease"/>
            <person name="Wu L."/>
            <person name="Ma J."/>
        </authorList>
    </citation>
    <scope>NUCLEOTIDE SEQUENCE [LARGE SCALE GENOMIC DNA]</scope>
    <source>
        <strain evidence="2">CCUG 62945</strain>
    </source>
</reference>
<comment type="caution">
    <text evidence="1">The sequence shown here is derived from an EMBL/GenBank/DDBJ whole genome shotgun (WGS) entry which is preliminary data.</text>
</comment>
<dbReference type="EMBL" id="JBHTBQ010000009">
    <property type="protein sequence ID" value="MFC7419351.1"/>
    <property type="molecule type" value="Genomic_DNA"/>
</dbReference>
<evidence type="ECO:0000313" key="2">
    <source>
        <dbReference type="Proteomes" id="UP001596473"/>
    </source>
</evidence>
<protein>
    <submittedName>
        <fullName evidence="1">Peptidase</fullName>
    </submittedName>
</protein>
<sequence>MTTPAPLHIFKPGRQTAMSGVTLDFTDADIAACAAAYDPALHEAPIVIGHPKHDAPAYGWVKSLSSSSEGLMGEPHQLDVSFAEMVESGRFKKVSGSFYTPDSANNPVPGVYYLRHVGFLGAMPPAVKGLKQVEFAEDEDGVIEFGELPAGAVARIFRGLREWMIGKFGLDEANKALSSWDVDWVQEQAAQPEPEISPAFSEPTPVIKEPTVTPEQAAALEAENTRLQGLVAFADAEKKKLLAEQRHDDHASFAEGLIAEGTLAPKHKDTVIALLDFAEGEQVLEFGEGAAKQALPTALKSFLSELPKVVEFGELATKGKASTAEAADAVDYGENVDPERAQLDQTIRSHMREHSVDYATAANAVIK</sequence>
<dbReference type="RefSeq" id="WP_380186777.1">
    <property type="nucleotide sequence ID" value="NZ_JBHTBQ010000009.1"/>
</dbReference>
<organism evidence="1 2">
    <name type="scientific">Iodobacter arcticus</name>
    <dbReference type="NCBI Taxonomy" id="590593"/>
    <lineage>
        <taxon>Bacteria</taxon>
        <taxon>Pseudomonadati</taxon>
        <taxon>Pseudomonadota</taxon>
        <taxon>Betaproteobacteria</taxon>
        <taxon>Neisseriales</taxon>
        <taxon>Chitinibacteraceae</taxon>
        <taxon>Iodobacter</taxon>
    </lineage>
</organism>